<protein>
    <submittedName>
        <fullName evidence="2">Uncharacterized protein</fullName>
    </submittedName>
</protein>
<evidence type="ECO:0000313" key="3">
    <source>
        <dbReference type="Proteomes" id="UP000796880"/>
    </source>
</evidence>
<evidence type="ECO:0000256" key="1">
    <source>
        <dbReference type="SAM" id="MobiDB-lite"/>
    </source>
</evidence>
<dbReference type="AlphaFoldDB" id="A0A8K0H5L7"/>
<dbReference type="Proteomes" id="UP000796880">
    <property type="component" value="Unassembled WGS sequence"/>
</dbReference>
<reference evidence="2" key="1">
    <citation type="submission" date="2020-03" db="EMBL/GenBank/DDBJ databases">
        <title>A high-quality chromosome-level genome assembly of a woody plant with both climbing and erect habits, Rhamnella rubrinervis.</title>
        <authorList>
            <person name="Lu Z."/>
            <person name="Yang Y."/>
            <person name="Zhu X."/>
            <person name="Sun Y."/>
        </authorList>
    </citation>
    <scope>NUCLEOTIDE SEQUENCE</scope>
    <source>
        <strain evidence="2">BYM</strain>
        <tissue evidence="2">Leaf</tissue>
    </source>
</reference>
<proteinExistence type="predicted"/>
<evidence type="ECO:0000313" key="2">
    <source>
        <dbReference type="EMBL" id="KAF3446058.1"/>
    </source>
</evidence>
<sequence>MTLWQRGASCKDQEAHHIITASFKSKGKDTPLHSESEVVQDAPPKAGKTATFVRGRSMRLIRTQIGNPPLDRRGIKFSLLKLFATMQIESDIALRPQSRKARDHRQQKNADPDTLQTKTKSLRLYFPKTLPLEVSASVIP</sequence>
<dbReference type="EMBL" id="VOIH02000005">
    <property type="protein sequence ID" value="KAF3446058.1"/>
    <property type="molecule type" value="Genomic_DNA"/>
</dbReference>
<name>A0A8K0H5L7_9ROSA</name>
<keyword evidence="3" id="KW-1185">Reference proteome</keyword>
<feature type="region of interest" description="Disordered" evidence="1">
    <location>
        <begin position="93"/>
        <end position="118"/>
    </location>
</feature>
<gene>
    <name evidence="2" type="ORF">FNV43_RR11237</name>
</gene>
<organism evidence="2 3">
    <name type="scientific">Rhamnella rubrinervis</name>
    <dbReference type="NCBI Taxonomy" id="2594499"/>
    <lineage>
        <taxon>Eukaryota</taxon>
        <taxon>Viridiplantae</taxon>
        <taxon>Streptophyta</taxon>
        <taxon>Embryophyta</taxon>
        <taxon>Tracheophyta</taxon>
        <taxon>Spermatophyta</taxon>
        <taxon>Magnoliopsida</taxon>
        <taxon>eudicotyledons</taxon>
        <taxon>Gunneridae</taxon>
        <taxon>Pentapetalae</taxon>
        <taxon>rosids</taxon>
        <taxon>fabids</taxon>
        <taxon>Rosales</taxon>
        <taxon>Rhamnaceae</taxon>
        <taxon>rhamnoid group</taxon>
        <taxon>Rhamneae</taxon>
        <taxon>Rhamnella</taxon>
    </lineage>
</organism>
<comment type="caution">
    <text evidence="2">The sequence shown here is derived from an EMBL/GenBank/DDBJ whole genome shotgun (WGS) entry which is preliminary data.</text>
</comment>
<accession>A0A8K0H5L7</accession>